<proteinExistence type="inferred from homology"/>
<keyword evidence="2 4" id="KW-0808">Transferase</keyword>
<dbReference type="SUPFAM" id="SSF55909">
    <property type="entry name" value="Pentein"/>
    <property type="match status" value="1"/>
</dbReference>
<comment type="similarity">
    <text evidence="1">Belongs to the amidinotransferase family.</text>
</comment>
<dbReference type="Gene3D" id="3.75.10.10">
    <property type="entry name" value="L-arginine/glycine Amidinotransferase, Chain A"/>
    <property type="match status" value="1"/>
</dbReference>
<evidence type="ECO:0000313" key="4">
    <source>
        <dbReference type="EMBL" id="SPS06643.1"/>
    </source>
</evidence>
<dbReference type="InterPro" id="IPR033195">
    <property type="entry name" value="AmidinoTrfase"/>
</dbReference>
<feature type="active site" description="Amidino-cysteine intermediate" evidence="3">
    <location>
        <position position="364"/>
    </location>
</feature>
<feature type="active site" evidence="3">
    <location>
        <position position="209"/>
    </location>
</feature>
<accession>A0A2X0QWM0</accession>
<protein>
    <submittedName>
        <fullName evidence="4">Scyllo-inosamine-4-phosphate amidinotransferase</fullName>
    </submittedName>
</protein>
<organism evidence="4">
    <name type="scientific">Candidatus Nitrotoga fabula</name>
    <dbReference type="NCBI Taxonomy" id="2182327"/>
    <lineage>
        <taxon>Bacteria</taxon>
        <taxon>Pseudomonadati</taxon>
        <taxon>Pseudomonadota</taxon>
        <taxon>Betaproteobacteria</taxon>
        <taxon>Nitrosomonadales</taxon>
        <taxon>Gallionellaceae</taxon>
        <taxon>Candidatus Nitrotoga</taxon>
    </lineage>
</organism>
<gene>
    <name evidence="4" type="ORF">NITFAB_2236</name>
</gene>
<dbReference type="PANTHER" id="PTHR10488:SF1">
    <property type="entry name" value="GLYCINE AMIDINOTRANSFERASE, MITOCHONDRIAL"/>
    <property type="match status" value="1"/>
</dbReference>
<dbReference type="EMBL" id="LS423452">
    <property type="protein sequence ID" value="SPS06643.1"/>
    <property type="molecule type" value="Genomic_DNA"/>
</dbReference>
<dbReference type="GO" id="GO:0015067">
    <property type="term" value="F:amidinotransferase activity"/>
    <property type="evidence" value="ECO:0007669"/>
    <property type="project" value="InterPro"/>
</dbReference>
<evidence type="ECO:0000256" key="2">
    <source>
        <dbReference type="ARBA" id="ARBA00022679"/>
    </source>
</evidence>
<dbReference type="AlphaFoldDB" id="A0A2X0QWM0"/>
<evidence type="ECO:0000256" key="3">
    <source>
        <dbReference type="PIRSR" id="PIRSR633195-1"/>
    </source>
</evidence>
<feature type="active site" evidence="3">
    <location>
        <position position="256"/>
    </location>
</feature>
<sequence length="379" mass="43456">MKLNSHNDWSPLKEIIVGSARNYTAHDRELSFDVFFHEHLFRSDWAYPRLKKSPGPSAGTRWQIHERYVEELNEDVEGLADTLQKLGIVVHRPVILPPDAPAIRGFGWEAIPVPALNIRDNTLILGDEIIETPPAIRSRYLETRLLTPLFKKYYDEGARWTTMPRPVLTDASFDLSYVRDTQNTMGGPTEPVENPLPSPFDVGFEMMLDGAQCLKLGRDIIVNVANANHAMAFEWLHRHLEDRYRLHQIYRLSDNHIDTMLLALRPGVFLARHEGIREMLPDPFRKWQFIVPPPPDSDSFQKYDESDLVLTSPYIDLNVLSLSPTDVLVNQACAGLIRVLENARFNVIPVQHRHRRLFGGGLHCFTLDTVRDSVLEDLQ</sequence>
<name>A0A2X0QWM0_9PROT</name>
<dbReference type="PANTHER" id="PTHR10488">
    <property type="entry name" value="GLYCINE AMIDINOTRANSFERASE, MITOCHONDRIAL"/>
    <property type="match status" value="1"/>
</dbReference>
<evidence type="ECO:0000256" key="1">
    <source>
        <dbReference type="ARBA" id="ARBA00006943"/>
    </source>
</evidence>
<reference evidence="4" key="1">
    <citation type="submission" date="2018-05" db="EMBL/GenBank/DDBJ databases">
        <authorList>
            <person name="Lanie J.A."/>
            <person name="Ng W.-L."/>
            <person name="Kazmierczak K.M."/>
            <person name="Andrzejewski T.M."/>
            <person name="Davidsen T.M."/>
            <person name="Wayne K.J."/>
            <person name="Tettelin H."/>
            <person name="Glass J.I."/>
            <person name="Rusch D."/>
            <person name="Podicherti R."/>
            <person name="Tsui H.-C.T."/>
            <person name="Winkler M.E."/>
        </authorList>
    </citation>
    <scope>NUCLEOTIDE SEQUENCE</scope>
    <source>
        <strain evidence="4">KNB</strain>
    </source>
</reference>